<organism evidence="1 2">
    <name type="scientific">Byssothecium circinans</name>
    <dbReference type="NCBI Taxonomy" id="147558"/>
    <lineage>
        <taxon>Eukaryota</taxon>
        <taxon>Fungi</taxon>
        <taxon>Dikarya</taxon>
        <taxon>Ascomycota</taxon>
        <taxon>Pezizomycotina</taxon>
        <taxon>Dothideomycetes</taxon>
        <taxon>Pleosporomycetidae</taxon>
        <taxon>Pleosporales</taxon>
        <taxon>Massarineae</taxon>
        <taxon>Massarinaceae</taxon>
        <taxon>Byssothecium</taxon>
    </lineage>
</organism>
<evidence type="ECO:0000313" key="1">
    <source>
        <dbReference type="EMBL" id="KAF1954714.1"/>
    </source>
</evidence>
<dbReference type="EMBL" id="ML976997">
    <property type="protein sequence ID" value="KAF1954714.1"/>
    <property type="molecule type" value="Genomic_DNA"/>
</dbReference>
<sequence length="187" mass="20745">MRVHFHTSTVPHRNKRHRFAALPAERAPRGLILEINSFKLDLSAGEPLLASHLEVDWTWVAEKPHPHETREWPQCAAADGCSAQAIHNDKTWRQAGKKVNQFNVQPSRALPLPVLQHRTNLTTVRPACKPASHGAFTNSPVPRPTGDTDMCTVSLHQPQPGSGRRPDLFIVSRLLPAAPVSVHCERG</sequence>
<proteinExistence type="predicted"/>
<protein>
    <submittedName>
        <fullName evidence="1">Uncharacterized protein</fullName>
    </submittedName>
</protein>
<evidence type="ECO:0000313" key="2">
    <source>
        <dbReference type="Proteomes" id="UP000800035"/>
    </source>
</evidence>
<keyword evidence="2" id="KW-1185">Reference proteome</keyword>
<name>A0A6A5TR22_9PLEO</name>
<reference evidence="1" key="1">
    <citation type="journal article" date="2020" name="Stud. Mycol.">
        <title>101 Dothideomycetes genomes: a test case for predicting lifestyles and emergence of pathogens.</title>
        <authorList>
            <person name="Haridas S."/>
            <person name="Albert R."/>
            <person name="Binder M."/>
            <person name="Bloem J."/>
            <person name="Labutti K."/>
            <person name="Salamov A."/>
            <person name="Andreopoulos B."/>
            <person name="Baker S."/>
            <person name="Barry K."/>
            <person name="Bills G."/>
            <person name="Bluhm B."/>
            <person name="Cannon C."/>
            <person name="Castanera R."/>
            <person name="Culley D."/>
            <person name="Daum C."/>
            <person name="Ezra D."/>
            <person name="Gonzalez J."/>
            <person name="Henrissat B."/>
            <person name="Kuo A."/>
            <person name="Liang C."/>
            <person name="Lipzen A."/>
            <person name="Lutzoni F."/>
            <person name="Magnuson J."/>
            <person name="Mondo S."/>
            <person name="Nolan M."/>
            <person name="Ohm R."/>
            <person name="Pangilinan J."/>
            <person name="Park H.-J."/>
            <person name="Ramirez L."/>
            <person name="Alfaro M."/>
            <person name="Sun H."/>
            <person name="Tritt A."/>
            <person name="Yoshinaga Y."/>
            <person name="Zwiers L.-H."/>
            <person name="Turgeon B."/>
            <person name="Goodwin S."/>
            <person name="Spatafora J."/>
            <person name="Crous P."/>
            <person name="Grigoriev I."/>
        </authorList>
    </citation>
    <scope>NUCLEOTIDE SEQUENCE</scope>
    <source>
        <strain evidence="1">CBS 675.92</strain>
    </source>
</reference>
<gene>
    <name evidence="1" type="ORF">CC80DRAFT_114174</name>
</gene>
<dbReference type="Proteomes" id="UP000800035">
    <property type="component" value="Unassembled WGS sequence"/>
</dbReference>
<dbReference type="AlphaFoldDB" id="A0A6A5TR22"/>
<accession>A0A6A5TR22</accession>